<dbReference type="PROSITE" id="PS50294">
    <property type="entry name" value="WD_REPEATS_REGION"/>
    <property type="match status" value="2"/>
</dbReference>
<dbReference type="InterPro" id="IPR051179">
    <property type="entry name" value="WD_repeat_multifunction"/>
</dbReference>
<dbReference type="Gene3D" id="2.130.10.10">
    <property type="entry name" value="YVTN repeat-like/Quinoprotein amine dehydrogenase"/>
    <property type="match status" value="1"/>
</dbReference>
<feature type="compositionally biased region" description="Gly residues" evidence="4">
    <location>
        <begin position="335"/>
        <end position="345"/>
    </location>
</feature>
<dbReference type="SMART" id="SM00320">
    <property type="entry name" value="WD40"/>
    <property type="match status" value="8"/>
</dbReference>
<dbReference type="OrthoDB" id="10261640at2759"/>
<keyword evidence="2" id="KW-0677">Repeat</keyword>
<feature type="repeat" description="WD" evidence="3">
    <location>
        <begin position="124"/>
        <end position="157"/>
    </location>
</feature>
<dbReference type="EMBL" id="ML986618">
    <property type="protein sequence ID" value="KAF2264133.1"/>
    <property type="molecule type" value="Genomic_DNA"/>
</dbReference>
<protein>
    <submittedName>
        <fullName evidence="5">Ribosome biogenesis protein Sqt1</fullName>
    </submittedName>
</protein>
<dbReference type="InterPro" id="IPR015943">
    <property type="entry name" value="WD40/YVTN_repeat-like_dom_sf"/>
</dbReference>
<comment type="caution">
    <text evidence="5">The sequence shown here is derived from an EMBL/GenBank/DDBJ whole genome shotgun (WGS) entry which is preliminary data.</text>
</comment>
<feature type="region of interest" description="Disordered" evidence="4">
    <location>
        <begin position="1"/>
        <end position="46"/>
    </location>
</feature>
<dbReference type="AlphaFoldDB" id="A0A9P4N3Z7"/>
<gene>
    <name evidence="5" type="ORF">CC78DRAFT_568456</name>
</gene>
<evidence type="ECO:0000256" key="4">
    <source>
        <dbReference type="SAM" id="MobiDB-lite"/>
    </source>
</evidence>
<feature type="region of interest" description="Disordered" evidence="4">
    <location>
        <begin position="320"/>
        <end position="353"/>
    </location>
</feature>
<proteinExistence type="predicted"/>
<organism evidence="5 6">
    <name type="scientific">Lojkania enalia</name>
    <dbReference type="NCBI Taxonomy" id="147567"/>
    <lineage>
        <taxon>Eukaryota</taxon>
        <taxon>Fungi</taxon>
        <taxon>Dikarya</taxon>
        <taxon>Ascomycota</taxon>
        <taxon>Pezizomycotina</taxon>
        <taxon>Dothideomycetes</taxon>
        <taxon>Pleosporomycetidae</taxon>
        <taxon>Pleosporales</taxon>
        <taxon>Pleosporales incertae sedis</taxon>
        <taxon>Lojkania</taxon>
    </lineage>
</organism>
<feature type="repeat" description="WD" evidence="3">
    <location>
        <begin position="221"/>
        <end position="254"/>
    </location>
</feature>
<dbReference type="PANTHER" id="PTHR19857">
    <property type="entry name" value="MITOCHONDRIAL DIVISION PROTEIN 1-RELATED"/>
    <property type="match status" value="1"/>
</dbReference>
<dbReference type="Pfam" id="PF00400">
    <property type="entry name" value="WD40"/>
    <property type="match status" value="3"/>
</dbReference>
<dbReference type="SUPFAM" id="SSF50978">
    <property type="entry name" value="WD40 repeat-like"/>
    <property type="match status" value="1"/>
</dbReference>
<evidence type="ECO:0000313" key="5">
    <source>
        <dbReference type="EMBL" id="KAF2264133.1"/>
    </source>
</evidence>
<feature type="compositionally biased region" description="Acidic residues" evidence="4">
    <location>
        <begin position="11"/>
        <end position="44"/>
    </location>
</feature>
<keyword evidence="1 3" id="KW-0853">WD repeat</keyword>
<dbReference type="PROSITE" id="PS50082">
    <property type="entry name" value="WD_REPEATS_2"/>
    <property type="match status" value="2"/>
</dbReference>
<dbReference type="PANTHER" id="PTHR19857:SF8">
    <property type="entry name" value="ANGIO-ASSOCIATED MIGRATORY CELL PROTEIN"/>
    <property type="match status" value="1"/>
</dbReference>
<dbReference type="InterPro" id="IPR001680">
    <property type="entry name" value="WD40_rpt"/>
</dbReference>
<accession>A0A9P4N3Z7</accession>
<evidence type="ECO:0000256" key="3">
    <source>
        <dbReference type="PROSITE-ProRule" id="PRU00221"/>
    </source>
</evidence>
<feature type="compositionally biased region" description="Basic and acidic residues" evidence="4">
    <location>
        <begin position="1"/>
        <end position="10"/>
    </location>
</feature>
<dbReference type="InterPro" id="IPR036322">
    <property type="entry name" value="WD40_repeat_dom_sf"/>
</dbReference>
<keyword evidence="6" id="KW-1185">Reference proteome</keyword>
<evidence type="ECO:0000256" key="2">
    <source>
        <dbReference type="ARBA" id="ARBA00022737"/>
    </source>
</evidence>
<sequence>MSRHNPHENIDSEEDDDAMLDPAEAGEEIPDDGDAPMESDDEEGSQGQNINLEEIQLQNDSVAHFDGHKDSIFCIAQHPVHPQIIATGGGDDAGYVFDATPVPVQQNGAGQPQEREGLRSLFKLEGHTDSINAVAFTYPKGQYIATAGLDGKLRTWQGEPMGKKWKFLAEAAEVEEINWLAPCPDPENPNVVALGASDGSVWVYQIDFRLKQSPLTILKTFYLHTETCTAGTWSSDGKLLATVSEDSSFYVWDVFGDAAAAGVAGAGGGENVVGLTGLDERFRVDGGLYSVAIAPNGAFAAVGGPEGQIRIIGLPRIGQTGPSVGSSGAGARSKTGGGKQAGGPKGSSSTSGQAGQILASLQAGNDNVETISFSQPPLTLMAVGNVDGSITLFDTAHRFAVRRRIEGAHADQEFEHAVVKVEFVKREGPGGWLLTSAGYDGVVRRWDARGGTAAAAKGLVGEWKGHRGGGEGGGIMGFVQGEGSAVVTAGDDSIALVFSTPMQG</sequence>
<evidence type="ECO:0000313" key="6">
    <source>
        <dbReference type="Proteomes" id="UP000800093"/>
    </source>
</evidence>
<evidence type="ECO:0000256" key="1">
    <source>
        <dbReference type="ARBA" id="ARBA00022574"/>
    </source>
</evidence>
<reference evidence="6" key="1">
    <citation type="journal article" date="2020" name="Stud. Mycol.">
        <title>101 Dothideomycetes genomes: A test case for predicting lifestyles and emergence of pathogens.</title>
        <authorList>
            <person name="Haridas S."/>
            <person name="Albert R."/>
            <person name="Binder M."/>
            <person name="Bloem J."/>
            <person name="LaButti K."/>
            <person name="Salamov A."/>
            <person name="Andreopoulos B."/>
            <person name="Baker S."/>
            <person name="Barry K."/>
            <person name="Bills G."/>
            <person name="Bluhm B."/>
            <person name="Cannon C."/>
            <person name="Castanera R."/>
            <person name="Culley D."/>
            <person name="Daum C."/>
            <person name="Ezra D."/>
            <person name="Gonzalez J."/>
            <person name="Henrissat B."/>
            <person name="Kuo A."/>
            <person name="Liang C."/>
            <person name="Lipzen A."/>
            <person name="Lutzoni F."/>
            <person name="Magnuson J."/>
            <person name="Mondo S."/>
            <person name="Nolan M."/>
            <person name="Ohm R."/>
            <person name="Pangilinan J."/>
            <person name="Park H.-J."/>
            <person name="Ramirez L."/>
            <person name="Alfaro M."/>
            <person name="Sun H."/>
            <person name="Tritt A."/>
            <person name="Yoshinaga Y."/>
            <person name="Zwiers L.-H."/>
            <person name="Turgeon B."/>
            <person name="Goodwin S."/>
            <person name="Spatafora J."/>
            <person name="Crous P."/>
            <person name="Grigoriev I."/>
        </authorList>
    </citation>
    <scope>NUCLEOTIDE SEQUENCE [LARGE SCALE GENOMIC DNA]</scope>
    <source>
        <strain evidence="6">CBS 304.66</strain>
    </source>
</reference>
<dbReference type="Proteomes" id="UP000800093">
    <property type="component" value="Unassembled WGS sequence"/>
</dbReference>
<name>A0A9P4N3Z7_9PLEO</name>